<dbReference type="SUPFAM" id="SSF109854">
    <property type="entry name" value="DinB/YfiT-like putative metalloenzymes"/>
    <property type="match status" value="1"/>
</dbReference>
<dbReference type="Proteomes" id="UP000239210">
    <property type="component" value="Unassembled WGS sequence"/>
</dbReference>
<protein>
    <submittedName>
        <fullName evidence="2">Maleylpyruvate isomerase</fullName>
    </submittedName>
</protein>
<dbReference type="InterPro" id="IPR024344">
    <property type="entry name" value="MDMPI_metal-binding"/>
</dbReference>
<feature type="domain" description="Mycothiol-dependent maleylpyruvate isomerase metal-binding" evidence="1">
    <location>
        <begin position="15"/>
        <end position="150"/>
    </location>
</feature>
<keyword evidence="3" id="KW-1185">Reference proteome</keyword>
<dbReference type="EMBL" id="PVTG01000004">
    <property type="protein sequence ID" value="PRY50182.1"/>
    <property type="molecule type" value="Genomic_DNA"/>
</dbReference>
<dbReference type="SUPFAM" id="SSF55718">
    <property type="entry name" value="SCP-like"/>
    <property type="match status" value="1"/>
</dbReference>
<dbReference type="AlphaFoldDB" id="A0A2T0TWV3"/>
<evidence type="ECO:0000259" key="1">
    <source>
        <dbReference type="Pfam" id="PF11716"/>
    </source>
</evidence>
<evidence type="ECO:0000313" key="3">
    <source>
        <dbReference type="Proteomes" id="UP000239210"/>
    </source>
</evidence>
<dbReference type="GO" id="GO:0016853">
    <property type="term" value="F:isomerase activity"/>
    <property type="evidence" value="ECO:0007669"/>
    <property type="project" value="UniProtKB-KW"/>
</dbReference>
<keyword evidence="2" id="KW-0670">Pyruvate</keyword>
<dbReference type="OrthoDB" id="5118203at2"/>
<dbReference type="NCBIfam" id="TIGR03083">
    <property type="entry name" value="maleylpyruvate isomerase family mycothiol-dependent enzyme"/>
    <property type="match status" value="1"/>
</dbReference>
<gene>
    <name evidence="2" type="ORF">LY71_104219</name>
</gene>
<sequence>MTAGRDLPAARRWVAEGTDLLLGVLDRTGDDALSGPTALPGWTGRHLVSHVAANAEALLNLAHWAATGEETPMYASPEQRDRDIRAGAQRPAEELRRWVRESADRLAAALDALTGEQWSRPVRTAQGRTVPASEIPWLRAREVMVHAVDLDPAVGVAALPRDFLRALVDDVVARRSTGDQPALRLVADDGGQTWTVSGRGEPPEVRGPLPALAAWLTGRPGAEVRSPSGAVPELPPWL</sequence>
<accession>A0A2T0TWV3</accession>
<proteinExistence type="predicted"/>
<dbReference type="RefSeq" id="WP_106276415.1">
    <property type="nucleotide sequence ID" value="NZ_PVTG01000004.1"/>
</dbReference>
<dbReference type="InterPro" id="IPR034660">
    <property type="entry name" value="DinB/YfiT-like"/>
</dbReference>
<dbReference type="InterPro" id="IPR036527">
    <property type="entry name" value="SCP2_sterol-bd_dom_sf"/>
</dbReference>
<dbReference type="Gene3D" id="1.20.120.450">
    <property type="entry name" value="dinb family like domain"/>
    <property type="match status" value="1"/>
</dbReference>
<dbReference type="GO" id="GO:0046872">
    <property type="term" value="F:metal ion binding"/>
    <property type="evidence" value="ECO:0007669"/>
    <property type="project" value="InterPro"/>
</dbReference>
<reference evidence="2 3" key="1">
    <citation type="submission" date="2018-03" db="EMBL/GenBank/DDBJ databases">
        <title>Genomic Encyclopedia of Archaeal and Bacterial Type Strains, Phase II (KMG-II): from individual species to whole genera.</title>
        <authorList>
            <person name="Goeker M."/>
        </authorList>
    </citation>
    <scope>NUCLEOTIDE SEQUENCE [LARGE SCALE GENOMIC DNA]</scope>
    <source>
        <strain evidence="2 3">DSM 45416</strain>
    </source>
</reference>
<name>A0A2T0TWV3_9ACTN</name>
<comment type="caution">
    <text evidence="2">The sequence shown here is derived from an EMBL/GenBank/DDBJ whole genome shotgun (WGS) entry which is preliminary data.</text>
</comment>
<dbReference type="Gene3D" id="3.30.1050.20">
    <property type="match status" value="1"/>
</dbReference>
<dbReference type="Pfam" id="PF11716">
    <property type="entry name" value="MDMPI_N"/>
    <property type="match status" value="1"/>
</dbReference>
<organism evidence="2 3">
    <name type="scientific">Geodermatophilus tzadiensis</name>
    <dbReference type="NCBI Taxonomy" id="1137988"/>
    <lineage>
        <taxon>Bacteria</taxon>
        <taxon>Bacillati</taxon>
        <taxon>Actinomycetota</taxon>
        <taxon>Actinomycetes</taxon>
        <taxon>Geodermatophilales</taxon>
        <taxon>Geodermatophilaceae</taxon>
        <taxon>Geodermatophilus</taxon>
    </lineage>
</organism>
<dbReference type="InterPro" id="IPR017517">
    <property type="entry name" value="Maleyloyr_isom"/>
</dbReference>
<evidence type="ECO:0000313" key="2">
    <source>
        <dbReference type="EMBL" id="PRY50182.1"/>
    </source>
</evidence>
<keyword evidence="2" id="KW-0413">Isomerase</keyword>